<dbReference type="InterPro" id="IPR009057">
    <property type="entry name" value="Homeodomain-like_sf"/>
</dbReference>
<evidence type="ECO:0000313" key="4">
    <source>
        <dbReference type="EMBL" id="MEK7951529.1"/>
    </source>
</evidence>
<accession>A0ABU9AX15</accession>
<dbReference type="PRINTS" id="PR00455">
    <property type="entry name" value="HTHTETR"/>
</dbReference>
<comment type="caution">
    <text evidence="4">The sequence shown here is derived from an EMBL/GenBank/DDBJ whole genome shotgun (WGS) entry which is preliminary data.</text>
</comment>
<dbReference type="InterPro" id="IPR050109">
    <property type="entry name" value="HTH-type_TetR-like_transc_reg"/>
</dbReference>
<dbReference type="InterPro" id="IPR001647">
    <property type="entry name" value="HTH_TetR"/>
</dbReference>
<evidence type="ECO:0000313" key="5">
    <source>
        <dbReference type="Proteomes" id="UP001371305"/>
    </source>
</evidence>
<keyword evidence="5" id="KW-1185">Reference proteome</keyword>
<dbReference type="PANTHER" id="PTHR30055:SF222">
    <property type="entry name" value="REGULATORY PROTEIN"/>
    <property type="match status" value="1"/>
</dbReference>
<protein>
    <submittedName>
        <fullName evidence="4">TetR/AcrR family transcriptional regulator</fullName>
    </submittedName>
</protein>
<proteinExistence type="predicted"/>
<evidence type="ECO:0000256" key="2">
    <source>
        <dbReference type="PROSITE-ProRule" id="PRU00335"/>
    </source>
</evidence>
<dbReference type="EMBL" id="JBBUKT010000004">
    <property type="protein sequence ID" value="MEK7951529.1"/>
    <property type="molecule type" value="Genomic_DNA"/>
</dbReference>
<dbReference type="PROSITE" id="PS50977">
    <property type="entry name" value="HTH_TETR_2"/>
    <property type="match status" value="1"/>
</dbReference>
<evidence type="ECO:0000256" key="1">
    <source>
        <dbReference type="ARBA" id="ARBA00023125"/>
    </source>
</evidence>
<keyword evidence="1 2" id="KW-0238">DNA-binding</keyword>
<dbReference type="Pfam" id="PF00440">
    <property type="entry name" value="TetR_N"/>
    <property type="match status" value="1"/>
</dbReference>
<dbReference type="Gene3D" id="1.10.357.10">
    <property type="entry name" value="Tetracycline Repressor, domain 2"/>
    <property type="match status" value="1"/>
</dbReference>
<dbReference type="PANTHER" id="PTHR30055">
    <property type="entry name" value="HTH-TYPE TRANSCRIPTIONAL REGULATOR RUTR"/>
    <property type="match status" value="1"/>
</dbReference>
<feature type="domain" description="HTH tetR-type" evidence="3">
    <location>
        <begin position="7"/>
        <end position="66"/>
    </location>
</feature>
<gene>
    <name evidence="4" type="ORF">WKV53_13515</name>
</gene>
<sequence length="188" mass="20902">MARPKSNDKRTAILEAAVRVIDQEGLSAPTATIAREAGISNGSLFTYFETKTELFNQLYLELKTQMGTAAVEGFPAKAALRKQAHHVWWNWMHWAAAHPPKRRALAQLAVSEQITPETRAAVYKNIAGLIDVLERMRLRGSLQNGATNFASSMMTSLAETTMDYMINDPANADKHCTVGFETFWRATS</sequence>
<name>A0ABU9AX15_9BACT</name>
<reference evidence="4 5" key="1">
    <citation type="submission" date="2024-04" db="EMBL/GenBank/DDBJ databases">
        <title>Luteolibacter sp. isolated from soil.</title>
        <authorList>
            <person name="An J."/>
        </authorList>
    </citation>
    <scope>NUCLEOTIDE SEQUENCE [LARGE SCALE GENOMIC DNA]</scope>
    <source>
        <strain evidence="4 5">Y139</strain>
    </source>
</reference>
<dbReference type="Proteomes" id="UP001371305">
    <property type="component" value="Unassembled WGS sequence"/>
</dbReference>
<dbReference type="SUPFAM" id="SSF46689">
    <property type="entry name" value="Homeodomain-like"/>
    <property type="match status" value="1"/>
</dbReference>
<dbReference type="RefSeq" id="WP_341405136.1">
    <property type="nucleotide sequence ID" value="NZ_JBBUKT010000004.1"/>
</dbReference>
<evidence type="ECO:0000259" key="3">
    <source>
        <dbReference type="PROSITE" id="PS50977"/>
    </source>
</evidence>
<feature type="DNA-binding region" description="H-T-H motif" evidence="2">
    <location>
        <begin position="29"/>
        <end position="48"/>
    </location>
</feature>
<organism evidence="4 5">
    <name type="scientific">Luteolibacter soli</name>
    <dbReference type="NCBI Taxonomy" id="3135280"/>
    <lineage>
        <taxon>Bacteria</taxon>
        <taxon>Pseudomonadati</taxon>
        <taxon>Verrucomicrobiota</taxon>
        <taxon>Verrucomicrobiia</taxon>
        <taxon>Verrucomicrobiales</taxon>
        <taxon>Verrucomicrobiaceae</taxon>
        <taxon>Luteolibacter</taxon>
    </lineage>
</organism>